<feature type="transmembrane region" description="Helical" evidence="6">
    <location>
        <begin position="57"/>
        <end position="77"/>
    </location>
</feature>
<sequence>GESAVTLILAVYGIGMTLGNLTGGRMADHAVLPSMLASMSAIAMMLLVLHVAAEYKAAAVVSVFLLGFTASMLIPALQTRLMDAAKDAPSLAAALNHAALNFANAAGAWLGGLVIAAGYGYTAPSLLGAGLAVLGLGLIVVSGLLDRRAATAAPATADGETRTADSTAAARD</sequence>
<evidence type="ECO:0000313" key="8">
    <source>
        <dbReference type="Proteomes" id="UP001596540"/>
    </source>
</evidence>
<dbReference type="PANTHER" id="PTHR43124:SF3">
    <property type="entry name" value="CHLORAMPHENICOL EFFLUX PUMP RV0191"/>
    <property type="match status" value="1"/>
</dbReference>
<feature type="non-terminal residue" evidence="7">
    <location>
        <position position="1"/>
    </location>
</feature>
<keyword evidence="5 6" id="KW-0472">Membrane</keyword>
<dbReference type="InterPro" id="IPR050189">
    <property type="entry name" value="MFS_Efflux_Transporters"/>
</dbReference>
<dbReference type="Proteomes" id="UP001596540">
    <property type="component" value="Unassembled WGS sequence"/>
</dbReference>
<gene>
    <name evidence="7" type="ORF">ACFQRF_24865</name>
</gene>
<feature type="transmembrane region" description="Helical" evidence="6">
    <location>
        <begin position="98"/>
        <end position="120"/>
    </location>
</feature>
<evidence type="ECO:0000256" key="6">
    <source>
        <dbReference type="SAM" id="Phobius"/>
    </source>
</evidence>
<dbReference type="Pfam" id="PF07690">
    <property type="entry name" value="MFS_1"/>
    <property type="match status" value="1"/>
</dbReference>
<keyword evidence="4 6" id="KW-1133">Transmembrane helix</keyword>
<evidence type="ECO:0000256" key="3">
    <source>
        <dbReference type="ARBA" id="ARBA00022692"/>
    </source>
</evidence>
<organism evidence="7 8">
    <name type="scientific">Marinactinospora rubrisoli</name>
    <dbReference type="NCBI Taxonomy" id="2715399"/>
    <lineage>
        <taxon>Bacteria</taxon>
        <taxon>Bacillati</taxon>
        <taxon>Actinomycetota</taxon>
        <taxon>Actinomycetes</taxon>
        <taxon>Streptosporangiales</taxon>
        <taxon>Nocardiopsidaceae</taxon>
        <taxon>Marinactinospora</taxon>
    </lineage>
</organism>
<dbReference type="InterPro" id="IPR011701">
    <property type="entry name" value="MFS"/>
</dbReference>
<evidence type="ECO:0000256" key="2">
    <source>
        <dbReference type="ARBA" id="ARBA00022475"/>
    </source>
</evidence>
<evidence type="ECO:0000313" key="7">
    <source>
        <dbReference type="EMBL" id="MFC7330972.1"/>
    </source>
</evidence>
<proteinExistence type="predicted"/>
<dbReference type="EMBL" id="JBHTBH010000015">
    <property type="protein sequence ID" value="MFC7330972.1"/>
    <property type="molecule type" value="Genomic_DNA"/>
</dbReference>
<name>A0ABW2KM90_9ACTN</name>
<keyword evidence="8" id="KW-1185">Reference proteome</keyword>
<keyword evidence="3 6" id="KW-0812">Transmembrane</keyword>
<reference evidence="8" key="1">
    <citation type="journal article" date="2019" name="Int. J. Syst. Evol. Microbiol.">
        <title>The Global Catalogue of Microorganisms (GCM) 10K type strain sequencing project: providing services to taxonomists for standard genome sequencing and annotation.</title>
        <authorList>
            <consortium name="The Broad Institute Genomics Platform"/>
            <consortium name="The Broad Institute Genome Sequencing Center for Infectious Disease"/>
            <person name="Wu L."/>
            <person name="Ma J."/>
        </authorList>
    </citation>
    <scope>NUCLEOTIDE SEQUENCE [LARGE SCALE GENOMIC DNA]</scope>
    <source>
        <strain evidence="8">CGMCC 4.7382</strain>
    </source>
</reference>
<dbReference type="Gene3D" id="1.20.1250.20">
    <property type="entry name" value="MFS general substrate transporter like domains"/>
    <property type="match status" value="1"/>
</dbReference>
<comment type="caution">
    <text evidence="7">The sequence shown here is derived from an EMBL/GenBank/DDBJ whole genome shotgun (WGS) entry which is preliminary data.</text>
</comment>
<dbReference type="RefSeq" id="WP_379873612.1">
    <property type="nucleotide sequence ID" value="NZ_JBHTBH010000015.1"/>
</dbReference>
<feature type="transmembrane region" description="Helical" evidence="6">
    <location>
        <begin position="6"/>
        <end position="23"/>
    </location>
</feature>
<dbReference type="SUPFAM" id="SSF103473">
    <property type="entry name" value="MFS general substrate transporter"/>
    <property type="match status" value="1"/>
</dbReference>
<evidence type="ECO:0000256" key="4">
    <source>
        <dbReference type="ARBA" id="ARBA00022989"/>
    </source>
</evidence>
<dbReference type="PANTHER" id="PTHR43124">
    <property type="entry name" value="PURINE EFFLUX PUMP PBUE"/>
    <property type="match status" value="1"/>
</dbReference>
<feature type="transmembrane region" description="Helical" evidence="6">
    <location>
        <begin position="30"/>
        <end position="51"/>
    </location>
</feature>
<accession>A0ABW2KM90</accession>
<protein>
    <submittedName>
        <fullName evidence="7">MFS transporter</fullName>
    </submittedName>
</protein>
<keyword evidence="2" id="KW-1003">Cell membrane</keyword>
<evidence type="ECO:0000256" key="1">
    <source>
        <dbReference type="ARBA" id="ARBA00004651"/>
    </source>
</evidence>
<feature type="transmembrane region" description="Helical" evidence="6">
    <location>
        <begin position="126"/>
        <end position="145"/>
    </location>
</feature>
<comment type="subcellular location">
    <subcellularLocation>
        <location evidence="1">Cell membrane</location>
        <topology evidence="1">Multi-pass membrane protein</topology>
    </subcellularLocation>
</comment>
<evidence type="ECO:0000256" key="5">
    <source>
        <dbReference type="ARBA" id="ARBA00023136"/>
    </source>
</evidence>
<dbReference type="InterPro" id="IPR036259">
    <property type="entry name" value="MFS_trans_sf"/>
</dbReference>